<dbReference type="GO" id="GO:0004222">
    <property type="term" value="F:metalloendopeptidase activity"/>
    <property type="evidence" value="ECO:0007669"/>
    <property type="project" value="UniProtKB-UniRule"/>
</dbReference>
<evidence type="ECO:0000313" key="15">
    <source>
        <dbReference type="Proteomes" id="UP000229001"/>
    </source>
</evidence>
<keyword evidence="9 12" id="KW-1133">Transmembrane helix</keyword>
<dbReference type="AlphaFoldDB" id="A0A2M7ATV2"/>
<evidence type="ECO:0000256" key="4">
    <source>
        <dbReference type="ARBA" id="ARBA00022670"/>
    </source>
</evidence>
<evidence type="ECO:0000256" key="5">
    <source>
        <dbReference type="ARBA" id="ARBA00022692"/>
    </source>
</evidence>
<evidence type="ECO:0000256" key="12">
    <source>
        <dbReference type="HAMAP-Rule" id="MF_00188"/>
    </source>
</evidence>
<keyword evidence="10 12" id="KW-0482">Metalloprotease</keyword>
<evidence type="ECO:0000256" key="10">
    <source>
        <dbReference type="ARBA" id="ARBA00023049"/>
    </source>
</evidence>
<dbReference type="InterPro" id="IPR001915">
    <property type="entry name" value="Peptidase_M48"/>
</dbReference>
<keyword evidence="5 12" id="KW-0812">Transmembrane</keyword>
<sequence length="297" mass="33589">MTVYNQISENKVKTFLIMFLFVVIFSSFFFLLGKYFDSPWGYFFLGFFISIASSVGSYFYSDKLVLMTTGAQPANKKQFFNFYTVAENLSVASGLPMPKLFVINDSSPNAFATGRDPKHAVICATTGLLEIMDRTELEGVIAHEMSHVKNYDILLASIVAVLVGTLALISDWVIRSMWWNRGSDDNNRNNLNPIFIVLFIIALILTPIIATIIQLAISRRREYLADASAVLLTRYPEGLARALEKLKDNTQPLRKATSSTAHLFIDNPFKKKNTSWFVNLFSTHPPIEERIKILKSM</sequence>
<dbReference type="PANTHER" id="PTHR43221">
    <property type="entry name" value="PROTEASE HTPX"/>
    <property type="match status" value="1"/>
</dbReference>
<reference evidence="15" key="1">
    <citation type="submission" date="2017-09" db="EMBL/GenBank/DDBJ databases">
        <title>Depth-based differentiation of microbial function through sediment-hosted aquifers and enrichment of novel symbionts in the deep terrestrial subsurface.</title>
        <authorList>
            <person name="Probst A.J."/>
            <person name="Ladd B."/>
            <person name="Jarett J.K."/>
            <person name="Geller-Mcgrath D.E."/>
            <person name="Sieber C.M.K."/>
            <person name="Emerson J.B."/>
            <person name="Anantharaman K."/>
            <person name="Thomas B.C."/>
            <person name="Malmstrom R."/>
            <person name="Stieglmeier M."/>
            <person name="Klingl A."/>
            <person name="Woyke T."/>
            <person name="Ryan C.M."/>
            <person name="Banfield J.F."/>
        </authorList>
    </citation>
    <scope>NUCLEOTIDE SEQUENCE [LARGE SCALE GENOMIC DNA]</scope>
</reference>
<feature type="transmembrane region" description="Helical" evidence="12">
    <location>
        <begin position="194"/>
        <end position="217"/>
    </location>
</feature>
<evidence type="ECO:0000256" key="2">
    <source>
        <dbReference type="ARBA" id="ARBA00009779"/>
    </source>
</evidence>
<keyword evidence="3 12" id="KW-1003">Cell membrane</keyword>
<evidence type="ECO:0000256" key="11">
    <source>
        <dbReference type="ARBA" id="ARBA00023136"/>
    </source>
</evidence>
<feature type="binding site" evidence="12">
    <location>
        <position position="143"/>
    </location>
    <ligand>
        <name>Zn(2+)</name>
        <dbReference type="ChEBI" id="CHEBI:29105"/>
        <note>catalytic</note>
    </ligand>
</feature>
<protein>
    <recommendedName>
        <fullName evidence="12">Protease HtpX homolog</fullName>
        <ecNumber evidence="12">3.4.24.-</ecNumber>
    </recommendedName>
</protein>
<name>A0A2M7ATV2_9BACT</name>
<dbReference type="Gene3D" id="3.30.2010.10">
    <property type="entry name" value="Metalloproteases ('zincins'), catalytic domain"/>
    <property type="match status" value="1"/>
</dbReference>
<dbReference type="CDD" id="cd07340">
    <property type="entry name" value="M48B_Htpx_like"/>
    <property type="match status" value="1"/>
</dbReference>
<dbReference type="InterPro" id="IPR022919">
    <property type="entry name" value="Pept_M48_protease_HtpX"/>
</dbReference>
<evidence type="ECO:0000256" key="7">
    <source>
        <dbReference type="ARBA" id="ARBA00022801"/>
    </source>
</evidence>
<comment type="cofactor">
    <cofactor evidence="12">
        <name>Zn(2+)</name>
        <dbReference type="ChEBI" id="CHEBI:29105"/>
    </cofactor>
    <text evidence="12">Binds 1 zinc ion per subunit.</text>
</comment>
<feature type="binding site" evidence="12">
    <location>
        <position position="222"/>
    </location>
    <ligand>
        <name>Zn(2+)</name>
        <dbReference type="ChEBI" id="CHEBI:29105"/>
        <note>catalytic</note>
    </ligand>
</feature>
<evidence type="ECO:0000256" key="1">
    <source>
        <dbReference type="ARBA" id="ARBA00004651"/>
    </source>
</evidence>
<evidence type="ECO:0000259" key="13">
    <source>
        <dbReference type="Pfam" id="PF01435"/>
    </source>
</evidence>
<proteinExistence type="inferred from homology"/>
<keyword evidence="4 12" id="KW-0645">Protease</keyword>
<evidence type="ECO:0000256" key="8">
    <source>
        <dbReference type="ARBA" id="ARBA00022833"/>
    </source>
</evidence>
<dbReference type="EC" id="3.4.24.-" evidence="12"/>
<keyword evidence="11 12" id="KW-0472">Membrane</keyword>
<dbReference type="Proteomes" id="UP000229001">
    <property type="component" value="Unassembled WGS sequence"/>
</dbReference>
<feature type="binding site" evidence="12">
    <location>
        <position position="147"/>
    </location>
    <ligand>
        <name>Zn(2+)</name>
        <dbReference type="ChEBI" id="CHEBI:29105"/>
        <note>catalytic</note>
    </ligand>
</feature>
<keyword evidence="8 12" id="KW-0862">Zinc</keyword>
<keyword evidence="7 12" id="KW-0378">Hydrolase</keyword>
<dbReference type="GO" id="GO:0005886">
    <property type="term" value="C:plasma membrane"/>
    <property type="evidence" value="ECO:0007669"/>
    <property type="project" value="UniProtKB-SubCell"/>
</dbReference>
<gene>
    <name evidence="12" type="primary">htpX</name>
    <name evidence="14" type="ORF">COS77_03575</name>
</gene>
<dbReference type="PANTHER" id="PTHR43221:SF1">
    <property type="entry name" value="PROTEASE HTPX"/>
    <property type="match status" value="1"/>
</dbReference>
<dbReference type="HAMAP" id="MF_00188">
    <property type="entry name" value="Pept_M48_protease_HtpX"/>
    <property type="match status" value="1"/>
</dbReference>
<dbReference type="EMBL" id="PEVZ01000057">
    <property type="protein sequence ID" value="PIU74055.1"/>
    <property type="molecule type" value="Genomic_DNA"/>
</dbReference>
<comment type="subcellular location">
    <subcellularLocation>
        <location evidence="1 12">Cell membrane</location>
        <topology evidence="1 12">Multi-pass membrane protein</topology>
    </subcellularLocation>
</comment>
<evidence type="ECO:0000256" key="9">
    <source>
        <dbReference type="ARBA" id="ARBA00022989"/>
    </source>
</evidence>
<dbReference type="Pfam" id="PF01435">
    <property type="entry name" value="Peptidase_M48"/>
    <property type="match status" value="1"/>
</dbReference>
<feature type="transmembrane region" description="Helical" evidence="12">
    <location>
        <begin position="153"/>
        <end position="174"/>
    </location>
</feature>
<dbReference type="GO" id="GO:0008270">
    <property type="term" value="F:zinc ion binding"/>
    <property type="evidence" value="ECO:0007669"/>
    <property type="project" value="UniProtKB-UniRule"/>
</dbReference>
<accession>A0A2M7ATV2</accession>
<feature type="transmembrane region" description="Helical" evidence="12">
    <location>
        <begin position="12"/>
        <end position="33"/>
    </location>
</feature>
<evidence type="ECO:0000313" key="14">
    <source>
        <dbReference type="EMBL" id="PIU74055.1"/>
    </source>
</evidence>
<dbReference type="GO" id="GO:0006508">
    <property type="term" value="P:proteolysis"/>
    <property type="evidence" value="ECO:0007669"/>
    <property type="project" value="UniProtKB-KW"/>
</dbReference>
<evidence type="ECO:0000256" key="6">
    <source>
        <dbReference type="ARBA" id="ARBA00022723"/>
    </source>
</evidence>
<feature type="active site" evidence="12">
    <location>
        <position position="144"/>
    </location>
</feature>
<feature type="domain" description="Peptidase M48" evidence="13">
    <location>
        <begin position="85"/>
        <end position="296"/>
    </location>
</feature>
<keyword evidence="6 12" id="KW-0479">Metal-binding</keyword>
<dbReference type="InterPro" id="IPR050083">
    <property type="entry name" value="HtpX_protease"/>
</dbReference>
<evidence type="ECO:0000256" key="3">
    <source>
        <dbReference type="ARBA" id="ARBA00022475"/>
    </source>
</evidence>
<feature type="transmembrane region" description="Helical" evidence="12">
    <location>
        <begin position="39"/>
        <end position="60"/>
    </location>
</feature>
<comment type="caution">
    <text evidence="14">The sequence shown here is derived from an EMBL/GenBank/DDBJ whole genome shotgun (WGS) entry which is preliminary data.</text>
</comment>
<comment type="similarity">
    <text evidence="2 12">Belongs to the peptidase M48B family.</text>
</comment>
<organism evidence="14 15">
    <name type="scientific">Candidatus Roizmanbacteria bacterium CG06_land_8_20_14_3_00_34_14</name>
    <dbReference type="NCBI Taxonomy" id="1974848"/>
    <lineage>
        <taxon>Bacteria</taxon>
        <taxon>Candidatus Roizmaniibacteriota</taxon>
    </lineage>
</organism>